<dbReference type="InterPro" id="IPR000843">
    <property type="entry name" value="HTH_LacI"/>
</dbReference>
<dbReference type="EMBL" id="AFPW01000034">
    <property type="protein sequence ID" value="EGQ13232.1"/>
    <property type="molecule type" value="Genomic_DNA"/>
</dbReference>
<reference evidence="5" key="2">
    <citation type="submission" date="2012-02" db="EMBL/GenBank/DDBJ databases">
        <title>Complete sequence of chromosome 2 of Prevotella dentalis DSM 3688.</title>
        <authorList>
            <consortium name="US DOE Joint Genome Institute (JGI-PGF)"/>
            <person name="Lucas S."/>
            <person name="Copeland A."/>
            <person name="Lapidus A."/>
            <person name="Glavina del Rio T."/>
            <person name="Dalin E."/>
            <person name="Tice H."/>
            <person name="Bruce D."/>
            <person name="Goodwin L."/>
            <person name="Pitluck S."/>
            <person name="Peters L."/>
            <person name="Mikhailova N."/>
            <person name="Chertkov O."/>
            <person name="Kyrpides N."/>
            <person name="Mavromatis K."/>
            <person name="Ivanova N."/>
            <person name="Brettin T."/>
            <person name="Detter J.C."/>
            <person name="Han C."/>
            <person name="Larimer F."/>
            <person name="Land M."/>
            <person name="Hauser L."/>
            <person name="Markowitz V."/>
            <person name="Cheng J.-F."/>
            <person name="Hugenholtz P."/>
            <person name="Woyke T."/>
            <person name="Wu D."/>
            <person name="Gronow S."/>
            <person name="Wellnitz S."/>
            <person name="Brambilla E."/>
            <person name="Klenk H.-P."/>
            <person name="Eisen J.A."/>
        </authorList>
    </citation>
    <scope>NUCLEOTIDE SEQUENCE [LARGE SCALE GENOMIC DNA]</scope>
    <source>
        <strain evidence="5">DSM 3688</strain>
    </source>
</reference>
<dbReference type="Proteomes" id="UP000007820">
    <property type="component" value="Unassembled WGS sequence"/>
</dbReference>
<dbReference type="PANTHER" id="PTHR30146">
    <property type="entry name" value="LACI-RELATED TRANSCRIPTIONAL REPRESSOR"/>
    <property type="match status" value="1"/>
</dbReference>
<evidence type="ECO:0000256" key="3">
    <source>
        <dbReference type="ARBA" id="ARBA00023163"/>
    </source>
</evidence>
<dbReference type="HOGENOM" id="CLU_037628_0_1_10"/>
<feature type="domain" description="HTH lacI-type" evidence="4">
    <location>
        <begin position="33"/>
        <end position="87"/>
    </location>
</feature>
<evidence type="ECO:0000313" key="8">
    <source>
        <dbReference type="Proteomes" id="UP000010862"/>
    </source>
</evidence>
<dbReference type="Gene3D" id="1.10.260.40">
    <property type="entry name" value="lambda repressor-like DNA-binding domains"/>
    <property type="match status" value="1"/>
</dbReference>
<keyword evidence="3" id="KW-0804">Transcription</keyword>
<dbReference type="OrthoDB" id="628703at2"/>
<protein>
    <submittedName>
        <fullName evidence="5 6">Transcriptional regulator</fullName>
    </submittedName>
</protein>
<dbReference type="SUPFAM" id="SSF47413">
    <property type="entry name" value="lambda repressor-like DNA-binding domains"/>
    <property type="match status" value="1"/>
</dbReference>
<sequence>MVFQQIIPVHVDTIQLLCLFLHGNFDPTMTDKIRIKDIAQRAGVSVGTVDRVLHERPNVSSKARARVEAALKEVNYQPNMYASALAYNRSYTFIVLIPRHEQVAYWEEIEEGVKMAQEARRDFHVKAEIMYYEQFDEQSFLDTTRDCLEAQPDGVVIVPSDLEVTRRFTDQMHERGIPFVMLDSYMPDLKPLAFFGQDSFSSGYFAARMLMLIAGQETAIAIVKLTSNGRVVSKQQDNREVGFRHYMHDHFPSVAIIELELPLNGTRQLHNSMLEEFFVARPDIHHCITLGSKAHVVGEFLLRTNRRDVQIMGYDMVGKNAECLRQGSVSFLIAQHAYQQGYSCVDTLFRAIVLKKKVQPVNYMPIELLTRENVDFYRRTQL</sequence>
<dbReference type="PANTHER" id="PTHR30146:SF144">
    <property type="entry name" value="LACI-FAMILY TRANSCRIPTION REGULATOR"/>
    <property type="match status" value="1"/>
</dbReference>
<dbReference type="Gene3D" id="3.40.50.2300">
    <property type="match status" value="2"/>
</dbReference>
<dbReference type="Pfam" id="PF00356">
    <property type="entry name" value="LacI"/>
    <property type="match status" value="1"/>
</dbReference>
<organism evidence="6 7">
    <name type="scientific">Prevotella dentalis (strain ATCC 49559 / DSM 3688 / JCM 13448 / NCTC 12043 / ES 2772)</name>
    <name type="common">Mitsuokella dentalis</name>
    <dbReference type="NCBI Taxonomy" id="908937"/>
    <lineage>
        <taxon>Bacteria</taxon>
        <taxon>Pseudomonadati</taxon>
        <taxon>Bacteroidota</taxon>
        <taxon>Bacteroidia</taxon>
        <taxon>Bacteroidales</taxon>
        <taxon>Prevotellaceae</taxon>
        <taxon>Prevotella</taxon>
    </lineage>
</organism>
<name>F9D5C2_PREDD</name>
<dbReference type="GO" id="GO:0000976">
    <property type="term" value="F:transcription cis-regulatory region binding"/>
    <property type="evidence" value="ECO:0007669"/>
    <property type="project" value="TreeGrafter"/>
</dbReference>
<dbReference type="STRING" id="908937.Prede_1873"/>
<dbReference type="CDD" id="cd01392">
    <property type="entry name" value="HTH_LacI"/>
    <property type="match status" value="1"/>
</dbReference>
<dbReference type="Proteomes" id="UP000010862">
    <property type="component" value="Chromosome 2"/>
</dbReference>
<evidence type="ECO:0000313" key="7">
    <source>
        <dbReference type="Proteomes" id="UP000007820"/>
    </source>
</evidence>
<dbReference type="PROSITE" id="PS00356">
    <property type="entry name" value="HTH_LACI_1"/>
    <property type="match status" value="1"/>
</dbReference>
<dbReference type="InterPro" id="IPR025997">
    <property type="entry name" value="SBP_2_dom"/>
</dbReference>
<dbReference type="Pfam" id="PF13407">
    <property type="entry name" value="Peripla_BP_4"/>
    <property type="match status" value="1"/>
</dbReference>
<dbReference type="InterPro" id="IPR010982">
    <property type="entry name" value="Lambda_DNA-bd_dom_sf"/>
</dbReference>
<dbReference type="GO" id="GO:0003700">
    <property type="term" value="F:DNA-binding transcription factor activity"/>
    <property type="evidence" value="ECO:0007669"/>
    <property type="project" value="TreeGrafter"/>
</dbReference>
<dbReference type="SUPFAM" id="SSF53822">
    <property type="entry name" value="Periplasmic binding protein-like I"/>
    <property type="match status" value="1"/>
</dbReference>
<dbReference type="EMBL" id="CP003369">
    <property type="protein sequence ID" value="AGB29155.1"/>
    <property type="molecule type" value="Genomic_DNA"/>
</dbReference>
<evidence type="ECO:0000259" key="4">
    <source>
        <dbReference type="PROSITE" id="PS50932"/>
    </source>
</evidence>
<dbReference type="InterPro" id="IPR028082">
    <property type="entry name" value="Peripla_BP_I"/>
</dbReference>
<dbReference type="AlphaFoldDB" id="F9D5C2"/>
<evidence type="ECO:0000313" key="6">
    <source>
        <dbReference type="EMBL" id="EGQ13232.1"/>
    </source>
</evidence>
<dbReference type="PATRIC" id="fig|908937.9.peg.1990"/>
<proteinExistence type="predicted"/>
<dbReference type="PROSITE" id="PS50932">
    <property type="entry name" value="HTH_LACI_2"/>
    <property type="match status" value="1"/>
</dbReference>
<evidence type="ECO:0000256" key="2">
    <source>
        <dbReference type="ARBA" id="ARBA00023125"/>
    </source>
</evidence>
<evidence type="ECO:0000313" key="5">
    <source>
        <dbReference type="EMBL" id="AGB29155.1"/>
    </source>
</evidence>
<evidence type="ECO:0000256" key="1">
    <source>
        <dbReference type="ARBA" id="ARBA00023015"/>
    </source>
</evidence>
<keyword evidence="1" id="KW-0805">Transcription regulation</keyword>
<keyword evidence="2" id="KW-0238">DNA-binding</keyword>
<dbReference type="SMART" id="SM00354">
    <property type="entry name" value="HTH_LACI"/>
    <property type="match status" value="1"/>
</dbReference>
<dbReference type="CDD" id="cd06307">
    <property type="entry name" value="PBP1_sugar_binding"/>
    <property type="match status" value="1"/>
</dbReference>
<accession>F9D5C2</accession>
<reference evidence="6 7" key="1">
    <citation type="submission" date="2011-04" db="EMBL/GenBank/DDBJ databases">
        <authorList>
            <person name="Muzny D."/>
            <person name="Qin X."/>
            <person name="Deng J."/>
            <person name="Jiang H."/>
            <person name="Liu Y."/>
            <person name="Qu J."/>
            <person name="Song X.-Z."/>
            <person name="Zhang L."/>
            <person name="Thornton R."/>
            <person name="Coyle M."/>
            <person name="Francisco L."/>
            <person name="Jackson L."/>
            <person name="Javaid M."/>
            <person name="Korchina V."/>
            <person name="Kovar C."/>
            <person name="Mata R."/>
            <person name="Mathew T."/>
            <person name="Ngo R."/>
            <person name="Nguyen L."/>
            <person name="Nguyen N."/>
            <person name="Okwuonu G."/>
            <person name="Ongeri F."/>
            <person name="Pham C."/>
            <person name="Simmons D."/>
            <person name="Wilczek-Boney K."/>
            <person name="Hale W."/>
            <person name="Jakkamsetti A."/>
            <person name="Pham P."/>
            <person name="Ruth R."/>
            <person name="San Lucas F."/>
            <person name="Warren J."/>
            <person name="Zhang J."/>
            <person name="Zhao Z."/>
            <person name="Zhou C."/>
            <person name="Zhu D."/>
            <person name="Lee S."/>
            <person name="Bess C."/>
            <person name="Blankenburg K."/>
            <person name="Forbes L."/>
            <person name="Fu Q."/>
            <person name="Gubbala S."/>
            <person name="Hirani K."/>
            <person name="Jayaseelan J.C."/>
            <person name="Lara F."/>
            <person name="Munidasa M."/>
            <person name="Palculict T."/>
            <person name="Patil S."/>
            <person name="Pu L.-L."/>
            <person name="Saada N."/>
            <person name="Tang L."/>
            <person name="Weissenberger G."/>
            <person name="Zhu Y."/>
            <person name="Hemphill L."/>
            <person name="Shang Y."/>
            <person name="Youmans B."/>
            <person name="Ayvaz T."/>
            <person name="Ross M."/>
            <person name="Santibanez J."/>
            <person name="Aqrawi P."/>
            <person name="Gross S."/>
            <person name="Joshi V."/>
            <person name="Fowler G."/>
            <person name="Nazareth L."/>
            <person name="Reid J."/>
            <person name="Worley K."/>
            <person name="Petrosino J."/>
            <person name="Highlander S."/>
            <person name="Gibbs R."/>
        </authorList>
    </citation>
    <scope>NUCLEOTIDE SEQUENCE [LARGE SCALE GENOMIC DNA]</scope>
    <source>
        <strain evidence="6 7">DSM 3688</strain>
    </source>
</reference>
<gene>
    <name evidence="5" type="ordered locus">Prede_1873</name>
    <name evidence="6" type="ORF">HMPREF9136_2050</name>
</gene>
<keyword evidence="8" id="KW-1185">Reference proteome</keyword>
<dbReference type="KEGG" id="pdt:Prede_1873"/>
<dbReference type="eggNOG" id="COG1609">
    <property type="taxonomic scope" value="Bacteria"/>
</dbReference>